<gene>
    <name evidence="3" type="ORF">ORI27_32340</name>
</gene>
<dbReference type="InterPro" id="IPR009492">
    <property type="entry name" value="TniQ"/>
</dbReference>
<evidence type="ECO:0000313" key="3">
    <source>
        <dbReference type="EMBL" id="MCX2941377.1"/>
    </source>
</evidence>
<proteinExistence type="predicted"/>
<dbReference type="Proteomes" id="UP001300745">
    <property type="component" value="Unassembled WGS sequence"/>
</dbReference>
<evidence type="ECO:0000259" key="2">
    <source>
        <dbReference type="Pfam" id="PF06527"/>
    </source>
</evidence>
<dbReference type="EMBL" id="JAPJDO010000075">
    <property type="protein sequence ID" value="MCX2941377.1"/>
    <property type="molecule type" value="Genomic_DNA"/>
</dbReference>
<feature type="region of interest" description="Disordered" evidence="1">
    <location>
        <begin position="1"/>
        <end position="21"/>
    </location>
</feature>
<dbReference type="Pfam" id="PF06527">
    <property type="entry name" value="TniQ"/>
    <property type="match status" value="1"/>
</dbReference>
<sequence length="261" mass="28992">MPLRSAAKPPEPTGPGQSLRAIPGGYDIDRWPIACAIRAGETIESWLARAAARYGITPRELLAEAGVTDRIERPGRLARLVRQHAAQLACKLGCPQADVPSAAAEMLPKGAVVEYLSRYHAVTRPTPAGSAFCSECLSEPDPHWKREWSSVFAITCSIHGCLLVRTCPRCGEQPWSTSSWLSQEPDTPIYQCPNRPRRPSGRMRRTRRCNFDLRSIEPFEMDADAISAHRLAFQLWRQYVQDPGSPLRVTDIDVTATIAFD</sequence>
<evidence type="ECO:0000313" key="4">
    <source>
        <dbReference type="Proteomes" id="UP001300745"/>
    </source>
</evidence>
<reference evidence="3 4" key="1">
    <citation type="submission" date="2022-11" db="EMBL/GenBank/DDBJ databases">
        <title>Mycobacterium sp. nov.</title>
        <authorList>
            <person name="Papic B."/>
            <person name="Spicic S."/>
            <person name="Duvnjak S."/>
        </authorList>
    </citation>
    <scope>NUCLEOTIDE SEQUENCE [LARGE SCALE GENOMIC DNA]</scope>
    <source>
        <strain evidence="3 4">CVI_P4</strain>
    </source>
</reference>
<keyword evidence="4" id="KW-1185">Reference proteome</keyword>
<evidence type="ECO:0000256" key="1">
    <source>
        <dbReference type="SAM" id="MobiDB-lite"/>
    </source>
</evidence>
<dbReference type="RefSeq" id="WP_266001322.1">
    <property type="nucleotide sequence ID" value="NZ_JAPJDN010000075.1"/>
</dbReference>
<accession>A0ABT3SRB9</accession>
<comment type="caution">
    <text evidence="3">The sequence shown here is derived from an EMBL/GenBank/DDBJ whole genome shotgun (WGS) entry which is preliminary data.</text>
</comment>
<name>A0ABT3SRB9_9MYCO</name>
<feature type="domain" description="TniQ" evidence="2">
    <location>
        <begin position="32"/>
        <end position="163"/>
    </location>
</feature>
<organism evidence="3 4">
    <name type="scientific">Mycobacterium pinniadriaticum</name>
    <dbReference type="NCBI Taxonomy" id="2994102"/>
    <lineage>
        <taxon>Bacteria</taxon>
        <taxon>Bacillati</taxon>
        <taxon>Actinomycetota</taxon>
        <taxon>Actinomycetes</taxon>
        <taxon>Mycobacteriales</taxon>
        <taxon>Mycobacteriaceae</taxon>
        <taxon>Mycobacterium</taxon>
    </lineage>
</organism>
<protein>
    <submittedName>
        <fullName evidence="3">TniQ family protein</fullName>
    </submittedName>
</protein>